<keyword evidence="10" id="KW-1185">Reference proteome</keyword>
<dbReference type="GO" id="GO:0031505">
    <property type="term" value="P:fungal-type cell wall organization"/>
    <property type="evidence" value="ECO:0007669"/>
    <property type="project" value="TreeGrafter"/>
</dbReference>
<dbReference type="PANTHER" id="PTHR22914">
    <property type="entry name" value="CHITIN SYNTHASE"/>
    <property type="match status" value="1"/>
</dbReference>
<comment type="subcellular location">
    <subcellularLocation>
        <location evidence="1">Cell membrane</location>
        <topology evidence="1">Multi-pass membrane protein</topology>
    </subcellularLocation>
</comment>
<accession>A0A0B7G464</accession>
<organism evidence="9 10">
    <name type="scientific">Thanatephorus cucumeris (strain AG1-IB / isolate 7/3/14)</name>
    <name type="common">Lettuce bottom rot fungus</name>
    <name type="synonym">Rhizoctonia solani</name>
    <dbReference type="NCBI Taxonomy" id="1108050"/>
    <lineage>
        <taxon>Eukaryota</taxon>
        <taxon>Fungi</taxon>
        <taxon>Dikarya</taxon>
        <taxon>Basidiomycota</taxon>
        <taxon>Agaricomycotina</taxon>
        <taxon>Agaricomycetes</taxon>
        <taxon>Cantharellales</taxon>
        <taxon>Ceratobasidiaceae</taxon>
        <taxon>Rhizoctonia</taxon>
        <taxon>Rhizoctonia solani AG-1</taxon>
    </lineage>
</organism>
<dbReference type="OrthoDB" id="3029904at2759"/>
<keyword evidence="5 8" id="KW-0472">Membrane</keyword>
<evidence type="ECO:0000256" key="4">
    <source>
        <dbReference type="ARBA" id="ARBA00022692"/>
    </source>
</evidence>
<keyword evidence="3" id="KW-0808">Transferase</keyword>
<gene>
    <name evidence="9" type="ORF">RSOLAG1IB_05664</name>
</gene>
<protein>
    <submittedName>
        <fullName evidence="9">Chitin synthase 6</fullName>
    </submittedName>
</protein>
<dbReference type="InterPro" id="IPR004835">
    <property type="entry name" value="Chitin_synth"/>
</dbReference>
<evidence type="ECO:0000256" key="7">
    <source>
        <dbReference type="ARBA" id="ARBA00048014"/>
    </source>
</evidence>
<evidence type="ECO:0000256" key="2">
    <source>
        <dbReference type="ARBA" id="ARBA00022475"/>
    </source>
</evidence>
<evidence type="ECO:0000313" key="9">
    <source>
        <dbReference type="EMBL" id="CEL63899.1"/>
    </source>
</evidence>
<dbReference type="GO" id="GO:0005886">
    <property type="term" value="C:plasma membrane"/>
    <property type="evidence" value="ECO:0007669"/>
    <property type="project" value="UniProtKB-SubCell"/>
</dbReference>
<feature type="transmembrane region" description="Helical" evidence="8">
    <location>
        <begin position="6"/>
        <end position="26"/>
    </location>
</feature>
<dbReference type="GO" id="GO:0030428">
    <property type="term" value="C:cell septum"/>
    <property type="evidence" value="ECO:0007669"/>
    <property type="project" value="TreeGrafter"/>
</dbReference>
<dbReference type="EMBL" id="LN679108">
    <property type="protein sequence ID" value="CEL63899.1"/>
    <property type="molecule type" value="Genomic_DNA"/>
</dbReference>
<dbReference type="STRING" id="1108050.A0A0B7G464"/>
<comment type="catalytic activity">
    <reaction evidence="7">
        <text>[(1-&gt;4)-N-acetyl-beta-D-glucosaminyl](n) + UDP-N-acetyl-alpha-D-glucosamine = [(1-&gt;4)-N-acetyl-beta-D-glucosaminyl](n+1) + UDP + H(+)</text>
        <dbReference type="Rhea" id="RHEA:16637"/>
        <dbReference type="Rhea" id="RHEA-COMP:9593"/>
        <dbReference type="Rhea" id="RHEA-COMP:9595"/>
        <dbReference type="ChEBI" id="CHEBI:15378"/>
        <dbReference type="ChEBI" id="CHEBI:17029"/>
        <dbReference type="ChEBI" id="CHEBI:57705"/>
        <dbReference type="ChEBI" id="CHEBI:58223"/>
        <dbReference type="EC" id="2.4.1.16"/>
    </reaction>
</comment>
<sequence>MLIGWVIIYILAYPVYSFFLPIYSFWSMGEFSWGNNHLVENEGGKTVMITSFHRMKLRETSISQRNILRAKVAVAKREGPWLLFRGVSTLLTNHDGVAERTGNTRPDRARIE</sequence>
<keyword evidence="4 8" id="KW-0812">Transmembrane</keyword>
<evidence type="ECO:0000256" key="6">
    <source>
        <dbReference type="ARBA" id="ARBA00023180"/>
    </source>
</evidence>
<proteinExistence type="predicted"/>
<keyword evidence="6" id="KW-0325">Glycoprotein</keyword>
<dbReference type="PANTHER" id="PTHR22914:SF13">
    <property type="entry name" value="CHITIN SYNTHASE"/>
    <property type="match status" value="1"/>
</dbReference>
<keyword evidence="8" id="KW-1133">Transmembrane helix</keyword>
<evidence type="ECO:0000313" key="10">
    <source>
        <dbReference type="Proteomes" id="UP000059188"/>
    </source>
</evidence>
<dbReference type="Pfam" id="PF03142">
    <property type="entry name" value="Chitin_synth_2"/>
    <property type="match status" value="1"/>
</dbReference>
<evidence type="ECO:0000256" key="8">
    <source>
        <dbReference type="SAM" id="Phobius"/>
    </source>
</evidence>
<dbReference type="GO" id="GO:0006031">
    <property type="term" value="P:chitin biosynthetic process"/>
    <property type="evidence" value="ECO:0007669"/>
    <property type="project" value="TreeGrafter"/>
</dbReference>
<evidence type="ECO:0000256" key="3">
    <source>
        <dbReference type="ARBA" id="ARBA00022679"/>
    </source>
</evidence>
<evidence type="ECO:0000256" key="1">
    <source>
        <dbReference type="ARBA" id="ARBA00004651"/>
    </source>
</evidence>
<evidence type="ECO:0000256" key="5">
    <source>
        <dbReference type="ARBA" id="ARBA00023136"/>
    </source>
</evidence>
<dbReference type="GO" id="GO:0004100">
    <property type="term" value="F:chitin synthase activity"/>
    <property type="evidence" value="ECO:0007669"/>
    <property type="project" value="UniProtKB-EC"/>
</dbReference>
<dbReference type="Proteomes" id="UP000059188">
    <property type="component" value="Unassembled WGS sequence"/>
</dbReference>
<reference evidence="9 10" key="1">
    <citation type="submission" date="2014-11" db="EMBL/GenBank/DDBJ databases">
        <authorList>
            <person name="Wibberg Daniel"/>
        </authorList>
    </citation>
    <scope>NUCLEOTIDE SEQUENCE [LARGE SCALE GENOMIC DNA]</scope>
    <source>
        <strain evidence="9">Rhizoctonia solani AG1-IB 7/3/14</strain>
    </source>
</reference>
<name>A0A0B7G464_THACB</name>
<keyword evidence="2" id="KW-1003">Cell membrane</keyword>
<dbReference type="AlphaFoldDB" id="A0A0B7G464"/>